<evidence type="ECO:0000256" key="5">
    <source>
        <dbReference type="ARBA" id="ARBA00022692"/>
    </source>
</evidence>
<dbReference type="RefSeq" id="WP_270056485.1">
    <property type="nucleotide sequence ID" value="NZ_CP115149.1"/>
</dbReference>
<dbReference type="InterPro" id="IPR041489">
    <property type="entry name" value="PDZ_6"/>
</dbReference>
<dbReference type="InterPro" id="IPR008915">
    <property type="entry name" value="Peptidase_M50"/>
</dbReference>
<feature type="domain" description="PDZ" evidence="12">
    <location>
        <begin position="120"/>
        <end position="181"/>
    </location>
</feature>
<organism evidence="13 14">
    <name type="scientific">Tepidiforma flava</name>
    <dbReference type="NCBI Taxonomy" id="3004094"/>
    <lineage>
        <taxon>Bacteria</taxon>
        <taxon>Bacillati</taxon>
        <taxon>Chloroflexota</taxon>
        <taxon>Tepidiformia</taxon>
        <taxon>Tepidiformales</taxon>
        <taxon>Tepidiformaceae</taxon>
        <taxon>Tepidiforma</taxon>
    </lineage>
</organism>
<comment type="subcellular location">
    <subcellularLocation>
        <location evidence="2">Membrane</location>
        <topology evidence="2">Multi-pass membrane protein</topology>
    </subcellularLocation>
</comment>
<proteinExistence type="inferred from homology"/>
<dbReference type="EMBL" id="CP115149">
    <property type="protein sequence ID" value="WBL35960.1"/>
    <property type="molecule type" value="Genomic_DNA"/>
</dbReference>
<evidence type="ECO:0000313" key="14">
    <source>
        <dbReference type="Proteomes" id="UP001212803"/>
    </source>
</evidence>
<evidence type="ECO:0000256" key="11">
    <source>
        <dbReference type="SAM" id="Phobius"/>
    </source>
</evidence>
<keyword evidence="6" id="KW-0378">Hydrolase</keyword>
<feature type="transmembrane region" description="Helical" evidence="11">
    <location>
        <begin position="9"/>
        <end position="28"/>
    </location>
</feature>
<dbReference type="PROSITE" id="PS50106">
    <property type="entry name" value="PDZ"/>
    <property type="match status" value="1"/>
</dbReference>
<comment type="cofactor">
    <cofactor evidence="1">
        <name>Zn(2+)</name>
        <dbReference type="ChEBI" id="CHEBI:29105"/>
    </cofactor>
</comment>
<dbReference type="SUPFAM" id="SSF50156">
    <property type="entry name" value="PDZ domain-like"/>
    <property type="match status" value="1"/>
</dbReference>
<dbReference type="Pfam" id="PF17820">
    <property type="entry name" value="PDZ_6"/>
    <property type="match status" value="1"/>
</dbReference>
<protein>
    <submittedName>
        <fullName evidence="13">M50 family metallopeptidase</fullName>
    </submittedName>
</protein>
<sequence>MIFLAIDPAAILQAAVPFLVMLVVLVVIHEFGHFIAAKAFGIKVLEFGIGFPPRAWTFLRKGETEYTLNWLPIGGFVRLLGEEDPSDPRSLAAQAAWKRLVVMSAGVMMNLVTAIVLLAVGFMVPRERALTMAQVIEVAPGSPAAEARIEGVMRDGSAPQQGLQPGDIVLEVEGKEVRNTSELVYANRLHLGETQRWVINRGGATLTAYVYARWDPPPGQGPTGIRIGAPASCTADADGNPTSCQLLYPYTEKVWDWPWVAFPKAISSLGETFRLTVNEIRVMVAGTSGASMSNGQPAFTGPVGIAETTGNLIDQQGWRPLIELAALLSLNLAIFNALPIPMLDGGRMLFVVIEILRGGRRIAPEKEALVHFMGFALLLFGVLIVTYFDIARLVS</sequence>
<feature type="transmembrane region" description="Helical" evidence="11">
    <location>
        <begin position="100"/>
        <end position="124"/>
    </location>
</feature>
<evidence type="ECO:0000259" key="12">
    <source>
        <dbReference type="PROSITE" id="PS50106"/>
    </source>
</evidence>
<feature type="transmembrane region" description="Helical" evidence="11">
    <location>
        <begin position="368"/>
        <end position="390"/>
    </location>
</feature>
<keyword evidence="5 11" id="KW-0812">Transmembrane</keyword>
<reference evidence="13 14" key="1">
    <citation type="journal article" date="2023" name="ISME J.">
        <title>Thermophilic Dehalococcoidia with unusual traits shed light on an unexpected past.</title>
        <authorList>
            <person name="Palmer M."/>
            <person name="Covington J.K."/>
            <person name="Zhou E.M."/>
            <person name="Thomas S.C."/>
            <person name="Habib N."/>
            <person name="Seymour C.O."/>
            <person name="Lai D."/>
            <person name="Johnston J."/>
            <person name="Hashimi A."/>
            <person name="Jiao J.Y."/>
            <person name="Muok A.R."/>
            <person name="Liu L."/>
            <person name="Xian W.D."/>
            <person name="Zhi X.Y."/>
            <person name="Li M.M."/>
            <person name="Silva L.P."/>
            <person name="Bowen B.P."/>
            <person name="Louie K."/>
            <person name="Briegel A."/>
            <person name="Pett-Ridge J."/>
            <person name="Weber P.K."/>
            <person name="Tocheva E.I."/>
            <person name="Woyke T."/>
            <person name="Northen T.R."/>
            <person name="Mayali X."/>
            <person name="Li W.J."/>
            <person name="Hedlund B.P."/>
        </authorList>
    </citation>
    <scope>NUCLEOTIDE SEQUENCE [LARGE SCALE GENOMIC DNA]</scope>
    <source>
        <strain evidence="13 14">YIM 72310</strain>
    </source>
</reference>
<keyword evidence="14" id="KW-1185">Reference proteome</keyword>
<dbReference type="InterPro" id="IPR004387">
    <property type="entry name" value="Pept_M50_Zn"/>
</dbReference>
<evidence type="ECO:0000256" key="9">
    <source>
        <dbReference type="ARBA" id="ARBA00023049"/>
    </source>
</evidence>
<dbReference type="PANTHER" id="PTHR42837">
    <property type="entry name" value="REGULATOR OF SIGMA-E PROTEASE RSEP"/>
    <property type="match status" value="1"/>
</dbReference>
<keyword evidence="7" id="KW-0862">Zinc</keyword>
<evidence type="ECO:0000256" key="8">
    <source>
        <dbReference type="ARBA" id="ARBA00022989"/>
    </source>
</evidence>
<dbReference type="Gene3D" id="2.30.42.10">
    <property type="match status" value="1"/>
</dbReference>
<keyword evidence="8 11" id="KW-1133">Transmembrane helix</keyword>
<accession>A0ABY7M5Z6</accession>
<dbReference type="InterPro" id="IPR001478">
    <property type="entry name" value="PDZ"/>
</dbReference>
<gene>
    <name evidence="13" type="ORF">O0235_14515</name>
</gene>
<dbReference type="Pfam" id="PF02163">
    <property type="entry name" value="Peptidase_M50"/>
    <property type="match status" value="1"/>
</dbReference>
<evidence type="ECO:0000256" key="7">
    <source>
        <dbReference type="ARBA" id="ARBA00022833"/>
    </source>
</evidence>
<keyword evidence="10 11" id="KW-0472">Membrane</keyword>
<evidence type="ECO:0000256" key="4">
    <source>
        <dbReference type="ARBA" id="ARBA00022670"/>
    </source>
</evidence>
<dbReference type="PANTHER" id="PTHR42837:SF2">
    <property type="entry name" value="MEMBRANE METALLOPROTEASE ARASP2, CHLOROPLASTIC-RELATED"/>
    <property type="match status" value="1"/>
</dbReference>
<comment type="similarity">
    <text evidence="3">Belongs to the peptidase M50B family.</text>
</comment>
<evidence type="ECO:0000313" key="13">
    <source>
        <dbReference type="EMBL" id="WBL35960.1"/>
    </source>
</evidence>
<keyword evidence="9" id="KW-0482">Metalloprotease</keyword>
<evidence type="ECO:0000256" key="3">
    <source>
        <dbReference type="ARBA" id="ARBA00007931"/>
    </source>
</evidence>
<evidence type="ECO:0000256" key="1">
    <source>
        <dbReference type="ARBA" id="ARBA00001947"/>
    </source>
</evidence>
<dbReference type="InterPro" id="IPR036034">
    <property type="entry name" value="PDZ_sf"/>
</dbReference>
<evidence type="ECO:0000256" key="10">
    <source>
        <dbReference type="ARBA" id="ARBA00023136"/>
    </source>
</evidence>
<name>A0ABY7M5Z6_9CHLR</name>
<dbReference type="CDD" id="cd06163">
    <property type="entry name" value="S2P-M50_PDZ_RseP-like"/>
    <property type="match status" value="1"/>
</dbReference>
<evidence type="ECO:0000256" key="6">
    <source>
        <dbReference type="ARBA" id="ARBA00022801"/>
    </source>
</evidence>
<evidence type="ECO:0000256" key="2">
    <source>
        <dbReference type="ARBA" id="ARBA00004141"/>
    </source>
</evidence>
<dbReference type="Proteomes" id="UP001212803">
    <property type="component" value="Chromosome"/>
</dbReference>
<keyword evidence="4" id="KW-0645">Protease</keyword>